<name>A0A3N4KAC6_9PEZI</name>
<dbReference type="Proteomes" id="UP000277580">
    <property type="component" value="Unassembled WGS sequence"/>
</dbReference>
<dbReference type="EMBL" id="ML119182">
    <property type="protein sequence ID" value="RPB07456.1"/>
    <property type="molecule type" value="Genomic_DNA"/>
</dbReference>
<protein>
    <submittedName>
        <fullName evidence="1">Uncharacterized protein</fullName>
    </submittedName>
</protein>
<dbReference type="InParanoid" id="A0A3N4KAC6"/>
<organism evidence="1 2">
    <name type="scientific">Morchella conica CCBAS932</name>
    <dbReference type="NCBI Taxonomy" id="1392247"/>
    <lineage>
        <taxon>Eukaryota</taxon>
        <taxon>Fungi</taxon>
        <taxon>Dikarya</taxon>
        <taxon>Ascomycota</taxon>
        <taxon>Pezizomycotina</taxon>
        <taxon>Pezizomycetes</taxon>
        <taxon>Pezizales</taxon>
        <taxon>Morchellaceae</taxon>
        <taxon>Morchella</taxon>
    </lineage>
</organism>
<sequence length="74" mass="8688">MSRMLYWWGLGLYWSGKLRIMSCSFGCALSAFYVRTLASSCSFHYVHTTTRRAERETKTLFDPAWYLPHSVEEP</sequence>
<evidence type="ECO:0000313" key="1">
    <source>
        <dbReference type="EMBL" id="RPB07456.1"/>
    </source>
</evidence>
<evidence type="ECO:0000313" key="2">
    <source>
        <dbReference type="Proteomes" id="UP000277580"/>
    </source>
</evidence>
<accession>A0A3N4KAC6</accession>
<proteinExistence type="predicted"/>
<keyword evidence="2" id="KW-1185">Reference proteome</keyword>
<dbReference type="AlphaFoldDB" id="A0A3N4KAC6"/>
<gene>
    <name evidence="1" type="ORF">P167DRAFT_401377</name>
</gene>
<reference evidence="1 2" key="1">
    <citation type="journal article" date="2018" name="Nat. Ecol. Evol.">
        <title>Pezizomycetes genomes reveal the molecular basis of ectomycorrhizal truffle lifestyle.</title>
        <authorList>
            <person name="Murat C."/>
            <person name="Payen T."/>
            <person name="Noel B."/>
            <person name="Kuo A."/>
            <person name="Morin E."/>
            <person name="Chen J."/>
            <person name="Kohler A."/>
            <person name="Krizsan K."/>
            <person name="Balestrini R."/>
            <person name="Da Silva C."/>
            <person name="Montanini B."/>
            <person name="Hainaut M."/>
            <person name="Levati E."/>
            <person name="Barry K.W."/>
            <person name="Belfiori B."/>
            <person name="Cichocki N."/>
            <person name="Clum A."/>
            <person name="Dockter R.B."/>
            <person name="Fauchery L."/>
            <person name="Guy J."/>
            <person name="Iotti M."/>
            <person name="Le Tacon F."/>
            <person name="Lindquist E.A."/>
            <person name="Lipzen A."/>
            <person name="Malagnac F."/>
            <person name="Mello A."/>
            <person name="Molinier V."/>
            <person name="Miyauchi S."/>
            <person name="Poulain J."/>
            <person name="Riccioni C."/>
            <person name="Rubini A."/>
            <person name="Sitrit Y."/>
            <person name="Splivallo R."/>
            <person name="Traeger S."/>
            <person name="Wang M."/>
            <person name="Zifcakova L."/>
            <person name="Wipf D."/>
            <person name="Zambonelli A."/>
            <person name="Paolocci F."/>
            <person name="Nowrousian M."/>
            <person name="Ottonello S."/>
            <person name="Baldrian P."/>
            <person name="Spatafora J.W."/>
            <person name="Henrissat B."/>
            <person name="Nagy L.G."/>
            <person name="Aury J.M."/>
            <person name="Wincker P."/>
            <person name="Grigoriev I.V."/>
            <person name="Bonfante P."/>
            <person name="Martin F.M."/>
        </authorList>
    </citation>
    <scope>NUCLEOTIDE SEQUENCE [LARGE SCALE GENOMIC DNA]</scope>
    <source>
        <strain evidence="1 2">CCBAS932</strain>
    </source>
</reference>